<comment type="pathway">
    <text evidence="10">Carbohydrate biosynthesis.</text>
</comment>
<reference evidence="16 17" key="1">
    <citation type="submission" date="2023-09" db="EMBL/GenBank/DDBJ databases">
        <title>Complete-Gapless Cercospora beticola genome.</title>
        <authorList>
            <person name="Wyatt N.A."/>
            <person name="Spanner R.E."/>
            <person name="Bolton M.D."/>
        </authorList>
    </citation>
    <scope>NUCLEOTIDE SEQUENCE [LARGE SCALE GENOMIC DNA]</scope>
    <source>
        <strain evidence="16">Cb09-40</strain>
    </source>
</reference>
<dbReference type="InterPro" id="IPR020548">
    <property type="entry name" value="Fructose_bisphosphatase_AS"/>
</dbReference>
<dbReference type="PIRSF" id="PIRSF000904">
    <property type="entry name" value="FBPtase_SBPase"/>
    <property type="match status" value="1"/>
</dbReference>
<dbReference type="SUPFAM" id="SSF56655">
    <property type="entry name" value="Carbohydrate phosphatase"/>
    <property type="match status" value="1"/>
</dbReference>
<evidence type="ECO:0000259" key="14">
    <source>
        <dbReference type="Pfam" id="PF18913"/>
    </source>
</evidence>
<protein>
    <recommendedName>
        <fullName evidence="5">fructose-bisphosphatase</fullName>
        <ecNumber evidence="5">3.1.3.11</ecNumber>
    </recommendedName>
    <alternativeName>
        <fullName evidence="11">D-fructose-1,6-bisphosphate 1-phosphohydrolase</fullName>
    </alternativeName>
</protein>
<dbReference type="NCBIfam" id="NF006778">
    <property type="entry name" value="PRK09293.1-1"/>
    <property type="match status" value="1"/>
</dbReference>
<feature type="domain" description="DUF7730" evidence="15">
    <location>
        <begin position="422"/>
        <end position="618"/>
    </location>
</feature>
<proteinExistence type="inferred from homology"/>
<evidence type="ECO:0000256" key="7">
    <source>
        <dbReference type="ARBA" id="ARBA00022801"/>
    </source>
</evidence>
<comment type="similarity">
    <text evidence="3 12">Belongs to the FBPase class 1 family.</text>
</comment>
<dbReference type="InterPro" id="IPR028343">
    <property type="entry name" value="FBPtase"/>
</dbReference>
<evidence type="ECO:0000256" key="1">
    <source>
        <dbReference type="ARBA" id="ARBA00001273"/>
    </source>
</evidence>
<dbReference type="PIRSF" id="PIRSF500210">
    <property type="entry name" value="FBPtase"/>
    <property type="match status" value="1"/>
</dbReference>
<evidence type="ECO:0000256" key="8">
    <source>
        <dbReference type="ARBA" id="ARBA00022842"/>
    </source>
</evidence>
<dbReference type="Gene3D" id="3.40.190.80">
    <property type="match status" value="1"/>
</dbReference>
<gene>
    <name evidence="16" type="ORF">RHO25_010111</name>
</gene>
<dbReference type="CDD" id="cd00354">
    <property type="entry name" value="FBPase"/>
    <property type="match status" value="1"/>
</dbReference>
<dbReference type="PROSITE" id="PS00124">
    <property type="entry name" value="FBPASE"/>
    <property type="match status" value="1"/>
</dbReference>
<keyword evidence="9 12" id="KW-0119">Carbohydrate metabolism</keyword>
<comment type="catalytic activity">
    <reaction evidence="1">
        <text>beta-D-fructose 1,6-bisphosphate + H2O = beta-D-fructose 6-phosphate + phosphate</text>
        <dbReference type="Rhea" id="RHEA:11064"/>
        <dbReference type="ChEBI" id="CHEBI:15377"/>
        <dbReference type="ChEBI" id="CHEBI:32966"/>
        <dbReference type="ChEBI" id="CHEBI:43474"/>
        <dbReference type="ChEBI" id="CHEBI:57634"/>
        <dbReference type="EC" id="3.1.3.11"/>
    </reaction>
</comment>
<dbReference type="InterPro" id="IPR000146">
    <property type="entry name" value="FBPase_class-1"/>
</dbReference>
<dbReference type="Proteomes" id="UP001302367">
    <property type="component" value="Chromosome 6"/>
</dbReference>
<dbReference type="Pfam" id="PF18913">
    <property type="entry name" value="FBPase_C"/>
    <property type="match status" value="1"/>
</dbReference>
<evidence type="ECO:0000259" key="13">
    <source>
        <dbReference type="Pfam" id="PF00316"/>
    </source>
</evidence>
<evidence type="ECO:0000256" key="11">
    <source>
        <dbReference type="ARBA" id="ARBA00032973"/>
    </source>
</evidence>
<dbReference type="RefSeq" id="XP_023453800.2">
    <property type="nucleotide sequence ID" value="XM_023601629.2"/>
</dbReference>
<sequence length="680" mass="76048">MASGVKAEGGAVGGESINTEIVTLSRYLSEEQSKHKEATGDFTLLCHALQFSFKSIAYYIRRASLINLSGLAGSSNTTGDDQKKLDVIGNDVFIAAMRSSGRVRVLVSEEEEEAIIFDNNPHARYAIACDPIDGSSNLDAGVSVGTIFGIYRLEEGAKGTKEDLLRPGTDLVAAGFTMYGASAQLVLTMKGGAVNGFTMDNALGEFILTHPNMQMPKRRAIYSCNEGNSKYWGEPVKEWVESLKNAEKPYSARYIGSMVADAYRTLLYGGIFAYPADKKSPKGKLRILYECGPMAMVFEQAGGQAVDSNMRRMLTVVPEHIHDRSGIFLGSYDEVQKVIDIHKKHGSWGDLALRTFVNVSPSPQWANRQIEPFLGLPFGTYLRSPPPTRPRRLTAPLDSSQDSIWQRLQVLAYMEAEQRCSEQEQSGFLSKLPYDVRVIIYEMVLGGQVFHCYAQNAKSRITHYVCNRPEQIEEEGSQHKCSDAFYDQRPSVTRRSAMSGLLAPLLTCRKMYSEAVPILYGSNTFVFSQNFAAFGLLKLKLPQQRLPCFRRFRLHMRIPRHPDLNNRANRDWADLWRFFGTDMTGLQSLYLEIQMLQPTEAQIEETPDDQASSWLKPVVVMAVEAQRARGCQVEIEIRGVKHRPAQIYVELAGSFPDAAETEIMDQSCAVFHQRIRTSLG</sequence>
<dbReference type="EMBL" id="CP134189">
    <property type="protein sequence ID" value="WPB05459.1"/>
    <property type="molecule type" value="Genomic_DNA"/>
</dbReference>
<name>A0ABZ0P0X4_CERBT</name>
<dbReference type="InterPro" id="IPR044015">
    <property type="entry name" value="FBPase_C_dom"/>
</dbReference>
<comment type="cofactor">
    <cofactor evidence="2">
        <name>Mg(2+)</name>
        <dbReference type="ChEBI" id="CHEBI:18420"/>
    </cofactor>
</comment>
<dbReference type="PANTHER" id="PTHR11556:SF1">
    <property type="entry name" value="FRUCTOSE-BISPHOSPHATASE"/>
    <property type="match status" value="1"/>
</dbReference>
<dbReference type="Gene3D" id="3.30.540.10">
    <property type="entry name" value="Fructose-1,6-Bisphosphatase, subunit A, domain 1"/>
    <property type="match status" value="1"/>
</dbReference>
<dbReference type="Pfam" id="PF24864">
    <property type="entry name" value="DUF7730"/>
    <property type="match status" value="1"/>
</dbReference>
<dbReference type="Pfam" id="PF00316">
    <property type="entry name" value="FBPase"/>
    <property type="match status" value="1"/>
</dbReference>
<dbReference type="InterPro" id="IPR056632">
    <property type="entry name" value="DUF7730"/>
</dbReference>
<evidence type="ECO:0000259" key="15">
    <source>
        <dbReference type="Pfam" id="PF24864"/>
    </source>
</evidence>
<evidence type="ECO:0000256" key="9">
    <source>
        <dbReference type="ARBA" id="ARBA00023277"/>
    </source>
</evidence>
<dbReference type="GeneID" id="35432673"/>
<keyword evidence="6" id="KW-0479">Metal-binding</keyword>
<dbReference type="PANTHER" id="PTHR11556">
    <property type="entry name" value="FRUCTOSE-1,6-BISPHOSPHATASE-RELATED"/>
    <property type="match status" value="1"/>
</dbReference>
<feature type="domain" description="Fructose-1-6-bisphosphatase class 1 C-terminal" evidence="14">
    <location>
        <begin position="215"/>
        <end position="342"/>
    </location>
</feature>
<keyword evidence="7 12" id="KW-0378">Hydrolase</keyword>
<keyword evidence="8" id="KW-0460">Magnesium</keyword>
<dbReference type="PRINTS" id="PR00115">
    <property type="entry name" value="F16BPHPHTASE"/>
</dbReference>
<evidence type="ECO:0000256" key="5">
    <source>
        <dbReference type="ARBA" id="ARBA00013093"/>
    </source>
</evidence>
<evidence type="ECO:0000256" key="4">
    <source>
        <dbReference type="ARBA" id="ARBA00011881"/>
    </source>
</evidence>
<evidence type="ECO:0000313" key="17">
    <source>
        <dbReference type="Proteomes" id="UP001302367"/>
    </source>
</evidence>
<evidence type="ECO:0000256" key="3">
    <source>
        <dbReference type="ARBA" id="ARBA00010941"/>
    </source>
</evidence>
<comment type="subunit">
    <text evidence="4">Homotetramer.</text>
</comment>
<accession>A0ABZ0P0X4</accession>
<feature type="domain" description="Fructose-1-6-bisphosphatase class I N-terminal" evidence="13">
    <location>
        <begin position="23"/>
        <end position="211"/>
    </location>
</feature>
<organism evidence="16 17">
    <name type="scientific">Cercospora beticola</name>
    <name type="common">Sugarbeet leaf spot fungus</name>
    <dbReference type="NCBI Taxonomy" id="122368"/>
    <lineage>
        <taxon>Eukaryota</taxon>
        <taxon>Fungi</taxon>
        <taxon>Dikarya</taxon>
        <taxon>Ascomycota</taxon>
        <taxon>Pezizomycotina</taxon>
        <taxon>Dothideomycetes</taxon>
        <taxon>Dothideomycetidae</taxon>
        <taxon>Mycosphaerellales</taxon>
        <taxon>Mycosphaerellaceae</taxon>
        <taxon>Cercospora</taxon>
    </lineage>
</organism>
<dbReference type="InterPro" id="IPR033391">
    <property type="entry name" value="FBPase_N"/>
</dbReference>
<evidence type="ECO:0000256" key="2">
    <source>
        <dbReference type="ARBA" id="ARBA00001946"/>
    </source>
</evidence>
<evidence type="ECO:0000256" key="6">
    <source>
        <dbReference type="ARBA" id="ARBA00022723"/>
    </source>
</evidence>
<keyword evidence="17" id="KW-1185">Reference proteome</keyword>
<dbReference type="EC" id="3.1.3.11" evidence="5"/>
<dbReference type="HAMAP" id="MF_01855">
    <property type="entry name" value="FBPase_class1"/>
    <property type="match status" value="1"/>
</dbReference>
<evidence type="ECO:0000256" key="12">
    <source>
        <dbReference type="RuleBase" id="RU000508"/>
    </source>
</evidence>
<evidence type="ECO:0000313" key="16">
    <source>
        <dbReference type="EMBL" id="WPB05459.1"/>
    </source>
</evidence>
<evidence type="ECO:0000256" key="10">
    <source>
        <dbReference type="ARBA" id="ARBA00024331"/>
    </source>
</evidence>